<sequence>MSFEIEQRAIQEEIAPTTEHSLQLARMGPNPLSSLIPLIPTSCIAAWSLVAGLLSEDWRATHYVLILESLFATWMLYGVFMKGAKTDTEREKKDTIMDLPL</sequence>
<keyword evidence="3" id="KW-1185">Reference proteome</keyword>
<dbReference type="KEGG" id="psco:LY89DRAFT_737449"/>
<protein>
    <submittedName>
        <fullName evidence="2">Uncharacterized protein</fullName>
    </submittedName>
</protein>
<feature type="transmembrane region" description="Helical" evidence="1">
    <location>
        <begin position="35"/>
        <end position="54"/>
    </location>
</feature>
<dbReference type="AlphaFoldDB" id="A0A194X0I5"/>
<evidence type="ECO:0000256" key="1">
    <source>
        <dbReference type="SAM" id="Phobius"/>
    </source>
</evidence>
<gene>
    <name evidence="2" type="ORF">LY89DRAFT_737449</name>
</gene>
<evidence type="ECO:0000313" key="3">
    <source>
        <dbReference type="Proteomes" id="UP000070700"/>
    </source>
</evidence>
<name>A0A194X0I5_MOLSC</name>
<dbReference type="EMBL" id="KQ947422">
    <property type="protein sequence ID" value="KUJ13469.1"/>
    <property type="molecule type" value="Genomic_DNA"/>
</dbReference>
<keyword evidence="1" id="KW-0812">Transmembrane</keyword>
<evidence type="ECO:0000313" key="2">
    <source>
        <dbReference type="EMBL" id="KUJ13469.1"/>
    </source>
</evidence>
<proteinExistence type="predicted"/>
<feature type="transmembrane region" description="Helical" evidence="1">
    <location>
        <begin position="60"/>
        <end position="80"/>
    </location>
</feature>
<dbReference type="GeneID" id="28829981"/>
<accession>A0A194X0I5</accession>
<reference evidence="2 3" key="1">
    <citation type="submission" date="2015-10" db="EMBL/GenBank/DDBJ databases">
        <title>Full genome of DAOMC 229536 Phialocephala scopiformis, a fungal endophyte of spruce producing the potent anti-insectan compound rugulosin.</title>
        <authorList>
            <consortium name="DOE Joint Genome Institute"/>
            <person name="Walker A.K."/>
            <person name="Frasz S.L."/>
            <person name="Seifert K.A."/>
            <person name="Miller J.D."/>
            <person name="Mondo S.J."/>
            <person name="Labutti K."/>
            <person name="Lipzen A."/>
            <person name="Dockter R."/>
            <person name="Kennedy M."/>
            <person name="Grigoriev I.V."/>
            <person name="Spatafora J.W."/>
        </authorList>
    </citation>
    <scope>NUCLEOTIDE SEQUENCE [LARGE SCALE GENOMIC DNA]</scope>
    <source>
        <strain evidence="2 3">CBS 120377</strain>
    </source>
</reference>
<keyword evidence="1" id="KW-1133">Transmembrane helix</keyword>
<dbReference type="RefSeq" id="XP_018067824.1">
    <property type="nucleotide sequence ID" value="XM_018220255.1"/>
</dbReference>
<dbReference type="Proteomes" id="UP000070700">
    <property type="component" value="Unassembled WGS sequence"/>
</dbReference>
<dbReference type="InParanoid" id="A0A194X0I5"/>
<keyword evidence="1" id="KW-0472">Membrane</keyword>
<organism evidence="2 3">
    <name type="scientific">Mollisia scopiformis</name>
    <name type="common">Conifer needle endophyte fungus</name>
    <name type="synonym">Phialocephala scopiformis</name>
    <dbReference type="NCBI Taxonomy" id="149040"/>
    <lineage>
        <taxon>Eukaryota</taxon>
        <taxon>Fungi</taxon>
        <taxon>Dikarya</taxon>
        <taxon>Ascomycota</taxon>
        <taxon>Pezizomycotina</taxon>
        <taxon>Leotiomycetes</taxon>
        <taxon>Helotiales</taxon>
        <taxon>Mollisiaceae</taxon>
        <taxon>Mollisia</taxon>
    </lineage>
</organism>